<dbReference type="KEGG" id="stax:MC45_02130"/>
<dbReference type="SUPFAM" id="SSF52091">
    <property type="entry name" value="SpoIIaa-like"/>
    <property type="match status" value="1"/>
</dbReference>
<proteinExistence type="predicted"/>
<evidence type="ECO:0000313" key="3">
    <source>
        <dbReference type="Proteomes" id="UP000033200"/>
    </source>
</evidence>
<evidence type="ECO:0000313" key="2">
    <source>
        <dbReference type="EMBL" id="AIT05399.1"/>
    </source>
</evidence>
<evidence type="ECO:0000259" key="1">
    <source>
        <dbReference type="PROSITE" id="PS50801"/>
    </source>
</evidence>
<dbReference type="EMBL" id="CP009571">
    <property type="protein sequence ID" value="AIT05399.1"/>
    <property type="molecule type" value="Genomic_DNA"/>
</dbReference>
<gene>
    <name evidence="2" type="ORF">MC45_02130</name>
</gene>
<feature type="domain" description="STAS" evidence="1">
    <location>
        <begin position="1"/>
        <end position="104"/>
    </location>
</feature>
<dbReference type="InterPro" id="IPR058548">
    <property type="entry name" value="MlaB-like_STAS"/>
</dbReference>
<dbReference type="Proteomes" id="UP000033200">
    <property type="component" value="Chromosome"/>
</dbReference>
<dbReference type="Gene3D" id="3.30.750.24">
    <property type="entry name" value="STAS domain"/>
    <property type="match status" value="1"/>
</dbReference>
<dbReference type="RefSeq" id="WP_038658933.1">
    <property type="nucleotide sequence ID" value="NZ_CP009571.1"/>
</dbReference>
<accession>A0A097ECU9</accession>
<organism evidence="2 3">
    <name type="scientific">Sphingomonas taxi</name>
    <dbReference type="NCBI Taxonomy" id="1549858"/>
    <lineage>
        <taxon>Bacteria</taxon>
        <taxon>Pseudomonadati</taxon>
        <taxon>Pseudomonadota</taxon>
        <taxon>Alphaproteobacteria</taxon>
        <taxon>Sphingomonadales</taxon>
        <taxon>Sphingomonadaceae</taxon>
        <taxon>Sphingomonas</taxon>
    </lineage>
</organism>
<reference evidence="2 3" key="1">
    <citation type="submission" date="2014-09" db="EMBL/GenBank/DDBJ databases">
        <title>Using Illumina technology Improving SMRT sequencing Genome Assembly by RASTools.</title>
        <authorList>
            <person name="Zhou Y."/>
            <person name="Ma T."/>
            <person name="Liu T."/>
        </authorList>
    </citation>
    <scope>NUCLEOTIDE SEQUENCE [LARGE SCALE GENOMIC DNA]</scope>
    <source>
        <strain evidence="2 3">ATCC 55669</strain>
    </source>
</reference>
<dbReference type="PROSITE" id="PS50801">
    <property type="entry name" value="STAS"/>
    <property type="match status" value="1"/>
</dbReference>
<dbReference type="InterPro" id="IPR036513">
    <property type="entry name" value="STAS_dom_sf"/>
</dbReference>
<dbReference type="InterPro" id="IPR002645">
    <property type="entry name" value="STAS_dom"/>
</dbReference>
<keyword evidence="3" id="KW-1185">Reference proteome</keyword>
<dbReference type="Pfam" id="PF13466">
    <property type="entry name" value="STAS_2"/>
    <property type="match status" value="1"/>
</dbReference>
<dbReference type="AlphaFoldDB" id="A0A097ECU9"/>
<protein>
    <recommendedName>
        <fullName evidence="1">STAS domain-containing protein</fullName>
    </recommendedName>
</protein>
<sequence>MTTMTLVLNDDACLKTVGDIADRLRDAASEHDSICLDLATASNMDLSILQLIESARRNAAEGGAAVTLAQPASPALAALLDRAGFLAAASPADITFWFHGELPQ</sequence>
<dbReference type="eggNOG" id="ENOG5033DPZ">
    <property type="taxonomic scope" value="Bacteria"/>
</dbReference>
<name>A0A097ECU9_9SPHN</name>
<dbReference type="HOGENOM" id="CLU_174036_0_0_5"/>
<dbReference type="STRING" id="1549858.MC45_02130"/>